<dbReference type="PROSITE" id="PS51186">
    <property type="entry name" value="GNAT"/>
    <property type="match status" value="1"/>
</dbReference>
<dbReference type="EMBL" id="WAEL01000006">
    <property type="protein sequence ID" value="NID11800.1"/>
    <property type="molecule type" value="Genomic_DNA"/>
</dbReference>
<proteinExistence type="predicted"/>
<organism evidence="4 5">
    <name type="scientific">Fibrivirga algicola</name>
    <dbReference type="NCBI Taxonomy" id="2950420"/>
    <lineage>
        <taxon>Bacteria</taxon>
        <taxon>Pseudomonadati</taxon>
        <taxon>Bacteroidota</taxon>
        <taxon>Cytophagia</taxon>
        <taxon>Cytophagales</taxon>
        <taxon>Spirosomataceae</taxon>
        <taxon>Fibrivirga</taxon>
    </lineage>
</organism>
<comment type="caution">
    <text evidence="4">The sequence shown here is derived from an EMBL/GenBank/DDBJ whole genome shotgun (WGS) entry which is preliminary data.</text>
</comment>
<reference evidence="5" key="2">
    <citation type="submission" date="2023-07" db="EMBL/GenBank/DDBJ databases">
        <authorList>
            <person name="Jung D.-H."/>
        </authorList>
    </citation>
    <scope>NUCLEOTIDE SEQUENCE [LARGE SCALE GENOMIC DNA]</scope>
    <source>
        <strain evidence="5">JA-25</strain>
    </source>
</reference>
<keyword evidence="5" id="KW-1185">Reference proteome</keyword>
<evidence type="ECO:0000256" key="2">
    <source>
        <dbReference type="ARBA" id="ARBA00023315"/>
    </source>
</evidence>
<dbReference type="PANTHER" id="PTHR43877">
    <property type="entry name" value="AMINOALKYLPHOSPHONATE N-ACETYLTRANSFERASE-RELATED-RELATED"/>
    <property type="match status" value="1"/>
</dbReference>
<dbReference type="SUPFAM" id="SSF55729">
    <property type="entry name" value="Acyl-CoA N-acyltransferases (Nat)"/>
    <property type="match status" value="1"/>
</dbReference>
<dbReference type="Pfam" id="PF00583">
    <property type="entry name" value="Acetyltransf_1"/>
    <property type="match status" value="1"/>
</dbReference>
<reference evidence="5" key="1">
    <citation type="submission" date="2019-09" db="EMBL/GenBank/DDBJ databases">
        <authorList>
            <person name="Jung D.-H."/>
        </authorList>
    </citation>
    <scope>NUCLEOTIDE SEQUENCE [LARGE SCALE GENOMIC DNA]</scope>
    <source>
        <strain evidence="5">JA-25</strain>
    </source>
</reference>
<dbReference type="InterPro" id="IPR016181">
    <property type="entry name" value="Acyl_CoA_acyltransferase"/>
</dbReference>
<dbReference type="InterPro" id="IPR050832">
    <property type="entry name" value="Bact_Acetyltransf"/>
</dbReference>
<accession>A0ABX0QHA7</accession>
<sequence>MIRPATLADLDSLALLFDAYRVFYKKPSALTEGRQFLADRMAGNESRIFVAEEPDSGTLVGFVQVYPLFSSTRMKRLWLLNDLFVQADRRGQGHSLALIDAAKTLCYETGACGLMLETDKTNLIGNCLYPRAGFTLDSNHNFYSWNV</sequence>
<dbReference type="Proteomes" id="UP000606008">
    <property type="component" value="Unassembled WGS sequence"/>
</dbReference>
<feature type="domain" description="N-acetyltransferase" evidence="3">
    <location>
        <begin position="1"/>
        <end position="147"/>
    </location>
</feature>
<dbReference type="RefSeq" id="WP_166692764.1">
    <property type="nucleotide sequence ID" value="NZ_WAEL01000006.1"/>
</dbReference>
<protein>
    <submittedName>
        <fullName evidence="4">GNAT family N-acetyltransferase</fullName>
    </submittedName>
</protein>
<evidence type="ECO:0000313" key="4">
    <source>
        <dbReference type="EMBL" id="NID11800.1"/>
    </source>
</evidence>
<dbReference type="Gene3D" id="3.40.630.30">
    <property type="match status" value="1"/>
</dbReference>
<dbReference type="PANTHER" id="PTHR43877:SF2">
    <property type="entry name" value="AMINOALKYLPHOSPHONATE N-ACETYLTRANSFERASE-RELATED"/>
    <property type="match status" value="1"/>
</dbReference>
<evidence type="ECO:0000259" key="3">
    <source>
        <dbReference type="PROSITE" id="PS51186"/>
    </source>
</evidence>
<evidence type="ECO:0000313" key="5">
    <source>
        <dbReference type="Proteomes" id="UP000606008"/>
    </source>
</evidence>
<dbReference type="InterPro" id="IPR000182">
    <property type="entry name" value="GNAT_dom"/>
</dbReference>
<evidence type="ECO:0000256" key="1">
    <source>
        <dbReference type="ARBA" id="ARBA00022679"/>
    </source>
</evidence>
<keyword evidence="2" id="KW-0012">Acyltransferase</keyword>
<name>A0ABX0QHA7_9BACT</name>
<dbReference type="CDD" id="cd04301">
    <property type="entry name" value="NAT_SF"/>
    <property type="match status" value="1"/>
</dbReference>
<keyword evidence="1" id="KW-0808">Transferase</keyword>
<gene>
    <name evidence="4" type="ORF">F7231_16625</name>
</gene>